<keyword evidence="2" id="KW-1185">Reference proteome</keyword>
<dbReference type="RefSeq" id="WP_180764107.1">
    <property type="nucleotide sequence ID" value="NZ_OBEN01000009.1"/>
</dbReference>
<organism evidence="1 2">
    <name type="scientific">Hydrogenobacter hydrogenophilus</name>
    <dbReference type="NCBI Taxonomy" id="35835"/>
    <lineage>
        <taxon>Bacteria</taxon>
        <taxon>Pseudomonadati</taxon>
        <taxon>Aquificota</taxon>
        <taxon>Aquificia</taxon>
        <taxon>Aquificales</taxon>
        <taxon>Aquificaceae</taxon>
        <taxon>Hydrogenobacter</taxon>
    </lineage>
</organism>
<reference evidence="2" key="1">
    <citation type="submission" date="2017-09" db="EMBL/GenBank/DDBJ databases">
        <authorList>
            <person name="Varghese N."/>
            <person name="Submissions S."/>
        </authorList>
    </citation>
    <scope>NUCLEOTIDE SEQUENCE [LARGE SCALE GENOMIC DNA]</scope>
    <source>
        <strain evidence="2">DSM 2913</strain>
    </source>
</reference>
<dbReference type="AlphaFoldDB" id="A0A285P1V2"/>
<evidence type="ECO:0000313" key="1">
    <source>
        <dbReference type="EMBL" id="SNZ15712.1"/>
    </source>
</evidence>
<dbReference type="EMBL" id="OBEN01000009">
    <property type="protein sequence ID" value="SNZ15712.1"/>
    <property type="molecule type" value="Genomic_DNA"/>
</dbReference>
<gene>
    <name evidence="1" type="ORF">SAMN06265353_1423</name>
</gene>
<name>A0A285P1V2_9AQUI</name>
<protein>
    <submittedName>
        <fullName evidence="1">Uncharacterized protein</fullName>
    </submittedName>
</protein>
<evidence type="ECO:0000313" key="2">
    <source>
        <dbReference type="Proteomes" id="UP000218627"/>
    </source>
</evidence>
<proteinExistence type="predicted"/>
<accession>A0A285P1V2</accession>
<sequence length="57" mass="6465">MKQVVIKVNGKDIRLKDFPKRVAYNVVFGLIKSLNLEEEPEDIVIYVRVGKEDSGSS</sequence>
<dbReference type="Proteomes" id="UP000218627">
    <property type="component" value="Unassembled WGS sequence"/>
</dbReference>